<dbReference type="InterPro" id="IPR036264">
    <property type="entry name" value="Bact_exopeptidase_dim_dom"/>
</dbReference>
<organism evidence="4 5">
    <name type="scientific">Acidaminobacter hydrogenoformans DSM 2784</name>
    <dbReference type="NCBI Taxonomy" id="1120920"/>
    <lineage>
        <taxon>Bacteria</taxon>
        <taxon>Bacillati</taxon>
        <taxon>Bacillota</taxon>
        <taxon>Clostridia</taxon>
        <taxon>Peptostreptococcales</taxon>
        <taxon>Acidaminobacteraceae</taxon>
        <taxon>Acidaminobacter</taxon>
    </lineage>
</organism>
<dbReference type="SUPFAM" id="SSF53187">
    <property type="entry name" value="Zn-dependent exopeptidases"/>
    <property type="match status" value="1"/>
</dbReference>
<accession>A0A1G5RWQ8</accession>
<dbReference type="GO" id="GO:0046872">
    <property type="term" value="F:metal ion binding"/>
    <property type="evidence" value="ECO:0007669"/>
    <property type="project" value="UniProtKB-KW"/>
</dbReference>
<feature type="binding site" evidence="2">
    <location>
        <position position="102"/>
    </location>
    <ligand>
        <name>Mn(2+)</name>
        <dbReference type="ChEBI" id="CHEBI:29035"/>
        <label>2</label>
    </ligand>
</feature>
<dbReference type="Gene3D" id="3.40.630.10">
    <property type="entry name" value="Zn peptidases"/>
    <property type="match status" value="1"/>
</dbReference>
<dbReference type="Proteomes" id="UP000199208">
    <property type="component" value="Unassembled WGS sequence"/>
</dbReference>
<comment type="cofactor">
    <cofactor evidence="2">
        <name>Mn(2+)</name>
        <dbReference type="ChEBI" id="CHEBI:29035"/>
    </cofactor>
    <text evidence="2">The Mn(2+) ion enhances activity.</text>
</comment>
<dbReference type="EMBL" id="FMWL01000005">
    <property type="protein sequence ID" value="SCZ78555.1"/>
    <property type="molecule type" value="Genomic_DNA"/>
</dbReference>
<dbReference type="OrthoDB" id="9776731at2"/>
<evidence type="ECO:0000313" key="4">
    <source>
        <dbReference type="EMBL" id="SCZ78555.1"/>
    </source>
</evidence>
<feature type="binding site" evidence="2">
    <location>
        <position position="366"/>
    </location>
    <ligand>
        <name>Mn(2+)</name>
        <dbReference type="ChEBI" id="CHEBI:29035"/>
        <label>2</label>
    </ligand>
</feature>
<dbReference type="FunFam" id="3.30.70.360:FF:000001">
    <property type="entry name" value="N-acetyldiaminopimelate deacetylase"/>
    <property type="match status" value="1"/>
</dbReference>
<reference evidence="4 5" key="1">
    <citation type="submission" date="2016-10" db="EMBL/GenBank/DDBJ databases">
        <authorList>
            <person name="de Groot N.N."/>
        </authorList>
    </citation>
    <scope>NUCLEOTIDE SEQUENCE [LARGE SCALE GENOMIC DNA]</scope>
    <source>
        <strain evidence="4 5">DSM 2784</strain>
    </source>
</reference>
<keyword evidence="2" id="KW-0464">Manganese</keyword>
<feature type="domain" description="Peptidase M20 dimerisation" evidence="3">
    <location>
        <begin position="191"/>
        <end position="284"/>
    </location>
</feature>
<dbReference type="InterPro" id="IPR011650">
    <property type="entry name" value="Peptidase_M20_dimer"/>
</dbReference>
<protein>
    <submittedName>
        <fullName evidence="4">Amidohydrolase</fullName>
    </submittedName>
</protein>
<dbReference type="NCBIfam" id="TIGR01891">
    <property type="entry name" value="amidohydrolases"/>
    <property type="match status" value="1"/>
</dbReference>
<dbReference type="InterPro" id="IPR017439">
    <property type="entry name" value="Amidohydrolase"/>
</dbReference>
<feature type="binding site" evidence="2">
    <location>
        <position position="162"/>
    </location>
    <ligand>
        <name>Mn(2+)</name>
        <dbReference type="ChEBI" id="CHEBI:29035"/>
        <label>2</label>
    </ligand>
</feature>
<feature type="binding site" evidence="2">
    <location>
        <position position="100"/>
    </location>
    <ligand>
        <name>Mn(2+)</name>
        <dbReference type="ChEBI" id="CHEBI:29035"/>
        <label>2</label>
    </ligand>
</feature>
<dbReference type="Gene3D" id="3.30.70.360">
    <property type="match status" value="1"/>
</dbReference>
<dbReference type="InterPro" id="IPR002933">
    <property type="entry name" value="Peptidase_M20"/>
</dbReference>
<sequence length="392" mass="42680">MTSLDDAMNIKEDIIQWRRALHRIPETGLILPKTAAYVKAQLDEMGIPYETFEGHSGILAMIGDPARGKTIALRADMDALEIQEETGVTFASENDKMHACGHDAHTATLLGAAKLLKRRDADLKGCVKLIFQPAEEGPGGAAPMVRDGVLENPKVDAIFAMHVYNLENAKIPGMIGLRHGTMFASDDQLYLKITGKGGHGSAPHETVDPIVISAQVILALQNIISREVKPSSPAVLTIASLNAGRGTTNIISDSAEMLGTIRTLSFETRAFVLQRIEEIVAAVTKGFRADYELRFFDSYPPVINDRDVTNIFLESARKVISEDDIIMLGDSLMGGEDAAFFFEKVPGTYFLLNTVMPIDGIVYPIHNSKFMLDDSVLYKGAAVLVQAAMDAM</sequence>
<dbReference type="RefSeq" id="WP_092590079.1">
    <property type="nucleotide sequence ID" value="NZ_FMWL01000005.1"/>
</dbReference>
<feature type="binding site" evidence="2">
    <location>
        <position position="136"/>
    </location>
    <ligand>
        <name>Mn(2+)</name>
        <dbReference type="ChEBI" id="CHEBI:29035"/>
        <label>2</label>
    </ligand>
</feature>
<gene>
    <name evidence="4" type="ORF">SAMN03080599_01289</name>
</gene>
<dbReference type="SUPFAM" id="SSF55031">
    <property type="entry name" value="Bacterial exopeptidase dimerisation domain"/>
    <property type="match status" value="1"/>
</dbReference>
<dbReference type="Pfam" id="PF01546">
    <property type="entry name" value="Peptidase_M20"/>
    <property type="match status" value="1"/>
</dbReference>
<dbReference type="PIRSF" id="PIRSF005962">
    <property type="entry name" value="Pept_M20D_amidohydro"/>
    <property type="match status" value="1"/>
</dbReference>
<keyword evidence="5" id="KW-1185">Reference proteome</keyword>
<dbReference type="CDD" id="cd03886">
    <property type="entry name" value="M20_Acy1"/>
    <property type="match status" value="1"/>
</dbReference>
<keyword evidence="1 4" id="KW-0378">Hydrolase</keyword>
<dbReference type="STRING" id="1120920.SAMN03080599_01289"/>
<keyword evidence="2" id="KW-0479">Metal-binding</keyword>
<dbReference type="PANTHER" id="PTHR11014:SF63">
    <property type="entry name" value="METALLOPEPTIDASE, PUTATIVE (AFU_ORTHOLOGUE AFUA_6G09600)-RELATED"/>
    <property type="match status" value="1"/>
</dbReference>
<dbReference type="PANTHER" id="PTHR11014">
    <property type="entry name" value="PEPTIDASE M20 FAMILY MEMBER"/>
    <property type="match status" value="1"/>
</dbReference>
<evidence type="ECO:0000313" key="5">
    <source>
        <dbReference type="Proteomes" id="UP000199208"/>
    </source>
</evidence>
<proteinExistence type="predicted"/>
<dbReference type="GO" id="GO:0019877">
    <property type="term" value="P:diaminopimelate biosynthetic process"/>
    <property type="evidence" value="ECO:0007669"/>
    <property type="project" value="UniProtKB-ARBA"/>
</dbReference>
<evidence type="ECO:0000256" key="1">
    <source>
        <dbReference type="ARBA" id="ARBA00022801"/>
    </source>
</evidence>
<name>A0A1G5RWQ8_9FIRM</name>
<evidence type="ECO:0000259" key="3">
    <source>
        <dbReference type="Pfam" id="PF07687"/>
    </source>
</evidence>
<dbReference type="GO" id="GO:0050118">
    <property type="term" value="F:N-acetyldiaminopimelate deacetylase activity"/>
    <property type="evidence" value="ECO:0007669"/>
    <property type="project" value="UniProtKB-ARBA"/>
</dbReference>
<evidence type="ECO:0000256" key="2">
    <source>
        <dbReference type="PIRSR" id="PIRSR005962-1"/>
    </source>
</evidence>
<dbReference type="Pfam" id="PF07687">
    <property type="entry name" value="M20_dimer"/>
    <property type="match status" value="1"/>
</dbReference>
<dbReference type="AlphaFoldDB" id="A0A1G5RWQ8"/>